<dbReference type="InterPro" id="IPR036388">
    <property type="entry name" value="WH-like_DNA-bd_sf"/>
</dbReference>
<comment type="caution">
    <text evidence="2">The sequence shown here is derived from an EMBL/GenBank/DDBJ whole genome shotgun (WGS) entry which is preliminary data.</text>
</comment>
<accession>A3VCQ6</accession>
<dbReference type="Proteomes" id="UP000002931">
    <property type="component" value="Unassembled WGS sequence"/>
</dbReference>
<protein>
    <recommendedName>
        <fullName evidence="1">HTH arsR-type domain-containing protein</fullName>
    </recommendedName>
</protein>
<dbReference type="InterPro" id="IPR011991">
    <property type="entry name" value="ArsR-like_HTH"/>
</dbReference>
<dbReference type="GO" id="GO:0003677">
    <property type="term" value="F:DNA binding"/>
    <property type="evidence" value="ECO:0007669"/>
    <property type="project" value="TreeGrafter"/>
</dbReference>
<proteinExistence type="predicted"/>
<name>A3VCQ6_9RHOB</name>
<dbReference type="PANTHER" id="PTHR39168">
    <property type="entry name" value="TRANSCRIPTIONAL REGULATOR-RELATED"/>
    <property type="match status" value="1"/>
</dbReference>
<feature type="domain" description="HTH arsR-type" evidence="1">
    <location>
        <begin position="21"/>
        <end position="116"/>
    </location>
</feature>
<dbReference type="PRINTS" id="PR00778">
    <property type="entry name" value="HTHARSR"/>
</dbReference>
<dbReference type="GO" id="GO:0003700">
    <property type="term" value="F:DNA-binding transcription factor activity"/>
    <property type="evidence" value="ECO:0007669"/>
    <property type="project" value="InterPro"/>
</dbReference>
<evidence type="ECO:0000313" key="3">
    <source>
        <dbReference type="Proteomes" id="UP000002931"/>
    </source>
</evidence>
<dbReference type="STRING" id="314271.RB2654_12664"/>
<dbReference type="CDD" id="cd00090">
    <property type="entry name" value="HTH_ARSR"/>
    <property type="match status" value="1"/>
</dbReference>
<dbReference type="PROSITE" id="PS50987">
    <property type="entry name" value="HTH_ARSR_2"/>
    <property type="match status" value="1"/>
</dbReference>
<sequence>MFRPGPKRRGLSDAARASTVADMKEGPDITRIGAMIGDPARANMLTALLAGRALTAGELAREAGVGAAAASEHLRKLEAVGLIARLKQGRHHYFRLAGDEVAHMLEAVAGLAAHHGHLRNRPGPRDPELRQARVCYDHLAGTAGVRIYDSLAGRGGFVLTADRIDLTDGGRARIAALGIDLALLEAKRRPLCRTCLDWSERRTHLAGSLGAALLDRIITLKWANRAPEGRAVLFSAAGEQAFQDAFPLI</sequence>
<organism evidence="2 3">
    <name type="scientific">Maritimibacter alkaliphilus HTCC2654</name>
    <dbReference type="NCBI Taxonomy" id="314271"/>
    <lineage>
        <taxon>Bacteria</taxon>
        <taxon>Pseudomonadati</taxon>
        <taxon>Pseudomonadota</taxon>
        <taxon>Alphaproteobacteria</taxon>
        <taxon>Rhodobacterales</taxon>
        <taxon>Roseobacteraceae</taxon>
        <taxon>Maritimibacter</taxon>
    </lineage>
</organism>
<dbReference type="AlphaFoldDB" id="A3VCQ6"/>
<dbReference type="EMBL" id="AAMT01000003">
    <property type="protein sequence ID" value="EAQ13924.1"/>
    <property type="molecule type" value="Genomic_DNA"/>
</dbReference>
<dbReference type="InterPro" id="IPR036390">
    <property type="entry name" value="WH_DNA-bd_sf"/>
</dbReference>
<reference evidence="2 3" key="1">
    <citation type="journal article" date="2010" name="J. Bacteriol.">
        <title>Genome sequences of Pelagibaca bermudensis HTCC2601T and Maritimibacter alkaliphilus HTCC2654T, the type strains of two marine Roseobacter genera.</title>
        <authorList>
            <person name="Thrash J.C."/>
            <person name="Cho J.C."/>
            <person name="Ferriera S."/>
            <person name="Johnson J."/>
            <person name="Vergin K.L."/>
            <person name="Giovannoni S.J."/>
        </authorList>
    </citation>
    <scope>NUCLEOTIDE SEQUENCE [LARGE SCALE GENOMIC DNA]</scope>
    <source>
        <strain evidence="2 3">HTCC2654</strain>
    </source>
</reference>
<dbReference type="InterPro" id="IPR001845">
    <property type="entry name" value="HTH_ArsR_DNA-bd_dom"/>
</dbReference>
<dbReference type="GO" id="GO:0097063">
    <property type="term" value="F:cadmium ion sensor activity"/>
    <property type="evidence" value="ECO:0007669"/>
    <property type="project" value="TreeGrafter"/>
</dbReference>
<evidence type="ECO:0000313" key="2">
    <source>
        <dbReference type="EMBL" id="EAQ13924.1"/>
    </source>
</evidence>
<dbReference type="GO" id="GO:0046686">
    <property type="term" value="P:response to cadmium ion"/>
    <property type="evidence" value="ECO:0007669"/>
    <property type="project" value="TreeGrafter"/>
</dbReference>
<dbReference type="HOGENOM" id="CLU_077964_0_1_5"/>
<dbReference type="PANTHER" id="PTHR39168:SF1">
    <property type="entry name" value="TRANSCRIPTIONAL REGULATORY PROTEIN"/>
    <property type="match status" value="1"/>
</dbReference>
<dbReference type="SUPFAM" id="SSF46785">
    <property type="entry name" value="Winged helix' DNA-binding domain"/>
    <property type="match status" value="1"/>
</dbReference>
<dbReference type="GO" id="GO:0032791">
    <property type="term" value="F:lead ion binding"/>
    <property type="evidence" value="ECO:0007669"/>
    <property type="project" value="TreeGrafter"/>
</dbReference>
<gene>
    <name evidence="2" type="ORF">RB2654_12664</name>
</gene>
<dbReference type="InterPro" id="IPR052543">
    <property type="entry name" value="HTH_Metal-responsive_Reg"/>
</dbReference>
<keyword evidence="3" id="KW-1185">Reference proteome</keyword>
<dbReference type="NCBIfam" id="NF033788">
    <property type="entry name" value="HTH_metalloreg"/>
    <property type="match status" value="1"/>
</dbReference>
<dbReference type="Pfam" id="PF12840">
    <property type="entry name" value="HTH_20"/>
    <property type="match status" value="1"/>
</dbReference>
<dbReference type="GO" id="GO:0010288">
    <property type="term" value="P:response to lead ion"/>
    <property type="evidence" value="ECO:0007669"/>
    <property type="project" value="TreeGrafter"/>
</dbReference>
<dbReference type="eggNOG" id="COG0640">
    <property type="taxonomic scope" value="Bacteria"/>
</dbReference>
<evidence type="ECO:0000259" key="1">
    <source>
        <dbReference type="PROSITE" id="PS50987"/>
    </source>
</evidence>
<dbReference type="SMART" id="SM00418">
    <property type="entry name" value="HTH_ARSR"/>
    <property type="match status" value="1"/>
</dbReference>
<dbReference type="Gene3D" id="1.10.10.10">
    <property type="entry name" value="Winged helix-like DNA-binding domain superfamily/Winged helix DNA-binding domain"/>
    <property type="match status" value="1"/>
</dbReference>